<dbReference type="PANTHER" id="PTHR43300:SF11">
    <property type="entry name" value="ACETYLTRANSFERASE RV3034C-RELATED"/>
    <property type="match status" value="1"/>
</dbReference>
<comment type="similarity">
    <text evidence="1">Belongs to the transferase hexapeptide repeat family.</text>
</comment>
<comment type="caution">
    <text evidence="5">The sequence shown here is derived from an EMBL/GenBank/DDBJ whole genome shotgun (WGS) entry which is preliminary data.</text>
</comment>
<keyword evidence="4" id="KW-0012">Acyltransferase</keyword>
<dbReference type="CDD" id="cd03349">
    <property type="entry name" value="LbH_XAT"/>
    <property type="match status" value="1"/>
</dbReference>
<dbReference type="PROSITE" id="PS00101">
    <property type="entry name" value="HEXAPEP_TRANSFERASES"/>
    <property type="match status" value="1"/>
</dbReference>
<dbReference type="InterPro" id="IPR050179">
    <property type="entry name" value="Trans_hexapeptide_repeat"/>
</dbReference>
<evidence type="ECO:0000313" key="5">
    <source>
        <dbReference type="EMBL" id="MDQ0325213.1"/>
    </source>
</evidence>
<evidence type="ECO:0000256" key="1">
    <source>
        <dbReference type="ARBA" id="ARBA00007274"/>
    </source>
</evidence>
<evidence type="ECO:0000256" key="4">
    <source>
        <dbReference type="ARBA" id="ARBA00023315"/>
    </source>
</evidence>
<keyword evidence="3" id="KW-0677">Repeat</keyword>
<dbReference type="PANTHER" id="PTHR43300">
    <property type="entry name" value="ACETYLTRANSFERASE"/>
    <property type="match status" value="1"/>
</dbReference>
<reference evidence="5 6" key="1">
    <citation type="submission" date="2023-07" db="EMBL/GenBank/DDBJ databases">
        <title>Genomic Encyclopedia of Type Strains, Phase IV (KMG-IV): sequencing the most valuable type-strain genomes for metagenomic binning, comparative biology and taxonomic classification.</title>
        <authorList>
            <person name="Goeker M."/>
        </authorList>
    </citation>
    <scope>NUCLEOTIDE SEQUENCE [LARGE SCALE GENOMIC DNA]</scope>
    <source>
        <strain evidence="5 6">DSM 11549</strain>
    </source>
</reference>
<evidence type="ECO:0000313" key="6">
    <source>
        <dbReference type="Proteomes" id="UP001230253"/>
    </source>
</evidence>
<dbReference type="Pfam" id="PF00132">
    <property type="entry name" value="Hexapep"/>
    <property type="match status" value="1"/>
</dbReference>
<dbReference type="SUPFAM" id="SSF51161">
    <property type="entry name" value="Trimeric LpxA-like enzymes"/>
    <property type="match status" value="1"/>
</dbReference>
<keyword evidence="2" id="KW-0808">Transferase</keyword>
<dbReference type="InterPro" id="IPR011004">
    <property type="entry name" value="Trimer_LpxA-like_sf"/>
</dbReference>
<dbReference type="EMBL" id="JAUSUK010000001">
    <property type="protein sequence ID" value="MDQ0325213.1"/>
    <property type="molecule type" value="Genomic_DNA"/>
</dbReference>
<proteinExistence type="inferred from homology"/>
<dbReference type="RefSeq" id="WP_307153432.1">
    <property type="nucleotide sequence ID" value="NZ_JAUSUK010000001.1"/>
</dbReference>
<dbReference type="Gene3D" id="2.160.10.10">
    <property type="entry name" value="Hexapeptide repeat proteins"/>
    <property type="match status" value="1"/>
</dbReference>
<evidence type="ECO:0000256" key="2">
    <source>
        <dbReference type="ARBA" id="ARBA00022679"/>
    </source>
</evidence>
<dbReference type="InterPro" id="IPR018357">
    <property type="entry name" value="Hexapep_transf_CS"/>
</dbReference>
<organism evidence="5 6">
    <name type="scientific">Rhodopseudomonas julia</name>
    <dbReference type="NCBI Taxonomy" id="200617"/>
    <lineage>
        <taxon>Bacteria</taxon>
        <taxon>Pseudomonadati</taxon>
        <taxon>Pseudomonadota</taxon>
        <taxon>Alphaproteobacteria</taxon>
        <taxon>Hyphomicrobiales</taxon>
        <taxon>Nitrobacteraceae</taxon>
        <taxon>Rhodopseudomonas</taxon>
    </lineage>
</organism>
<accession>A0ABU0C3Y5</accession>
<dbReference type="Proteomes" id="UP001230253">
    <property type="component" value="Unassembled WGS sequence"/>
</dbReference>
<sequence length="193" mass="21676">MSSPFYTRDHLADFIVRHGFEVGEFTYGRPAIRWWGEKARLIIGRYTSIADGVTIFLGGNHRTDWVTTYPFSALAKRWPEARGIVGHPATKGDVVIGNDVWIGGQAVILSGVTIGDGAVIATRAVVTRNVEPYTIVGGNPARPLAERFSSEQKQKLLKIRWWDWPEDKLRRFIPALLSPDIDVFIREAEAEKD</sequence>
<dbReference type="InterPro" id="IPR001451">
    <property type="entry name" value="Hexapep"/>
</dbReference>
<gene>
    <name evidence="5" type="ORF">J2R99_001062</name>
</gene>
<name>A0ABU0C3Y5_9BRAD</name>
<protein>
    <submittedName>
        <fullName evidence="5">Acetyltransferase-like isoleucine patch superfamily enzyme</fullName>
    </submittedName>
</protein>
<evidence type="ECO:0000256" key="3">
    <source>
        <dbReference type="ARBA" id="ARBA00022737"/>
    </source>
</evidence>
<keyword evidence="6" id="KW-1185">Reference proteome</keyword>